<feature type="compositionally biased region" description="Polar residues" evidence="5">
    <location>
        <begin position="324"/>
        <end position="333"/>
    </location>
</feature>
<proteinExistence type="predicted"/>
<dbReference type="FunFam" id="2.30.30.40:FF:000072">
    <property type="entry name" value="Unconventional Myosin IB"/>
    <property type="match status" value="1"/>
</dbReference>
<evidence type="ECO:0000256" key="2">
    <source>
        <dbReference type="ARBA" id="ARBA00022443"/>
    </source>
</evidence>
<feature type="region of interest" description="Disordered" evidence="5">
    <location>
        <begin position="175"/>
        <end position="206"/>
    </location>
</feature>
<dbReference type="GO" id="GO:0051666">
    <property type="term" value="P:actin cortical patch localization"/>
    <property type="evidence" value="ECO:0007669"/>
    <property type="project" value="InterPro"/>
</dbReference>
<keyword evidence="3" id="KW-0963">Cytoplasm</keyword>
<keyword evidence="8" id="KW-1185">Reference proteome</keyword>
<feature type="compositionally biased region" description="Pro residues" evidence="5">
    <location>
        <begin position="271"/>
        <end position="286"/>
    </location>
</feature>
<feature type="region of interest" description="Disordered" evidence="5">
    <location>
        <begin position="271"/>
        <end position="342"/>
    </location>
</feature>
<dbReference type="SUPFAM" id="SSF50044">
    <property type="entry name" value="SH3-domain"/>
    <property type="match status" value="1"/>
</dbReference>
<dbReference type="PANTHER" id="PTHR47174:SF3">
    <property type="entry name" value="BRIDGING INTEGRATOR 3"/>
    <property type="match status" value="1"/>
</dbReference>
<dbReference type="InterPro" id="IPR046982">
    <property type="entry name" value="BIN3/RVS161-like"/>
</dbReference>
<name>A0A9P7VKH2_9AGAR</name>
<dbReference type="PANTHER" id="PTHR47174">
    <property type="entry name" value="BRIDGING INTEGRATOR 3"/>
    <property type="match status" value="1"/>
</dbReference>
<dbReference type="AlphaFoldDB" id="A0A9P7VKH2"/>
<evidence type="ECO:0000256" key="4">
    <source>
        <dbReference type="PROSITE-ProRule" id="PRU00192"/>
    </source>
</evidence>
<accession>A0A9P7VKH2</accession>
<reference evidence="7" key="1">
    <citation type="submission" date="2020-11" db="EMBL/GenBank/DDBJ databases">
        <title>Adaptations for nitrogen fixation in a non-lichenized fungal sporocarp promotes dispersal by wood-feeding termites.</title>
        <authorList>
            <consortium name="DOE Joint Genome Institute"/>
            <person name="Koch R.A."/>
            <person name="Yoon G."/>
            <person name="Arayal U."/>
            <person name="Lail K."/>
            <person name="Amirebrahimi M."/>
            <person name="Labutti K."/>
            <person name="Lipzen A."/>
            <person name="Riley R."/>
            <person name="Barry K."/>
            <person name="Henrissat B."/>
            <person name="Grigoriev I.V."/>
            <person name="Herr J.R."/>
            <person name="Aime M.C."/>
        </authorList>
    </citation>
    <scope>NUCLEOTIDE SEQUENCE</scope>
    <source>
        <strain evidence="7">MCA 3950</strain>
    </source>
</reference>
<evidence type="ECO:0000313" key="7">
    <source>
        <dbReference type="EMBL" id="KAG7442786.1"/>
    </source>
</evidence>
<feature type="compositionally biased region" description="Pro residues" evidence="5">
    <location>
        <begin position="196"/>
        <end position="206"/>
    </location>
</feature>
<evidence type="ECO:0000259" key="6">
    <source>
        <dbReference type="PROSITE" id="PS50002"/>
    </source>
</evidence>
<evidence type="ECO:0000313" key="8">
    <source>
        <dbReference type="Proteomes" id="UP000812287"/>
    </source>
</evidence>
<dbReference type="Pfam" id="PF14604">
    <property type="entry name" value="SH3_9"/>
    <property type="match status" value="1"/>
</dbReference>
<feature type="region of interest" description="Disordered" evidence="5">
    <location>
        <begin position="1"/>
        <end position="37"/>
    </location>
</feature>
<organism evidence="7 8">
    <name type="scientific">Guyanagaster necrorhizus</name>
    <dbReference type="NCBI Taxonomy" id="856835"/>
    <lineage>
        <taxon>Eukaryota</taxon>
        <taxon>Fungi</taxon>
        <taxon>Dikarya</taxon>
        <taxon>Basidiomycota</taxon>
        <taxon>Agaricomycotina</taxon>
        <taxon>Agaricomycetes</taxon>
        <taxon>Agaricomycetidae</taxon>
        <taxon>Agaricales</taxon>
        <taxon>Marasmiineae</taxon>
        <taxon>Physalacriaceae</taxon>
        <taxon>Guyanagaster</taxon>
    </lineage>
</organism>
<dbReference type="PRINTS" id="PR00452">
    <property type="entry name" value="SH3DOMAIN"/>
</dbReference>
<dbReference type="GO" id="GO:0015629">
    <property type="term" value="C:actin cytoskeleton"/>
    <property type="evidence" value="ECO:0007669"/>
    <property type="project" value="TreeGrafter"/>
</dbReference>
<dbReference type="GeneID" id="66099899"/>
<evidence type="ECO:0000256" key="3">
    <source>
        <dbReference type="ARBA" id="ARBA00022490"/>
    </source>
</evidence>
<keyword evidence="2 4" id="KW-0728">SH3 domain</keyword>
<comment type="subcellular location">
    <subcellularLocation>
        <location evidence="1">Cytoplasm</location>
    </subcellularLocation>
</comment>
<dbReference type="Proteomes" id="UP000812287">
    <property type="component" value="Unassembled WGS sequence"/>
</dbReference>
<dbReference type="SMART" id="SM00326">
    <property type="entry name" value="SH3"/>
    <property type="match status" value="1"/>
</dbReference>
<dbReference type="GO" id="GO:0005737">
    <property type="term" value="C:cytoplasm"/>
    <property type="evidence" value="ECO:0007669"/>
    <property type="project" value="UniProtKB-SubCell"/>
</dbReference>
<dbReference type="RefSeq" id="XP_043036286.1">
    <property type="nucleotide sequence ID" value="XM_043177612.1"/>
</dbReference>
<protein>
    <submittedName>
        <fullName evidence="7">SH3-domain-containing protein</fullName>
    </submittedName>
</protein>
<dbReference type="EMBL" id="MU250549">
    <property type="protein sequence ID" value="KAG7442786.1"/>
    <property type="molecule type" value="Genomic_DNA"/>
</dbReference>
<dbReference type="InterPro" id="IPR036028">
    <property type="entry name" value="SH3-like_dom_sf"/>
</dbReference>
<dbReference type="InterPro" id="IPR001452">
    <property type="entry name" value="SH3_domain"/>
</dbReference>
<dbReference type="PROSITE" id="PS50002">
    <property type="entry name" value="SH3"/>
    <property type="match status" value="1"/>
</dbReference>
<feature type="domain" description="SH3" evidence="6">
    <location>
        <begin position="209"/>
        <end position="270"/>
    </location>
</feature>
<sequence>MSARTATPSIFGAPNESAESSGRALGSPNTGLGRGGVGKQKEALKLRLDLNLEVEIAIQAKVNGDITLSLLMDVRTCYGWSVLGSVLDGRECRVYGLATLYFFSTPIHCTVLCFPLPVGNDETFTALPCSFTTTTMETTLLTHIVSQTASNIDFLVTNGYVTQADAAGLQRKLSSLQSTTDSTPAPVRSTPFRLPSLPPPAPAPAPAAPAVVQAKALWAYNLDASDHDDLSFAAGDIITIVEETNADWWLGEYGGRRALFPSNYVEKIAPAPTPAPAPRTLPPAFTPPTGVRSVPPAPTEKKEYKPFMAAHSSANAPPPPGAGTNSVGLQQDAGQDGKKSKFGKYGNTMAHSAAGGVGFGAGAAIGGGLVRAIF</sequence>
<dbReference type="GO" id="GO:0008289">
    <property type="term" value="F:lipid binding"/>
    <property type="evidence" value="ECO:0007669"/>
    <property type="project" value="TreeGrafter"/>
</dbReference>
<gene>
    <name evidence="7" type="ORF">BT62DRAFT_1010114</name>
</gene>
<dbReference type="GO" id="GO:0097320">
    <property type="term" value="P:plasma membrane tubulation"/>
    <property type="evidence" value="ECO:0007669"/>
    <property type="project" value="TreeGrafter"/>
</dbReference>
<dbReference type="Gene3D" id="2.30.30.40">
    <property type="entry name" value="SH3 Domains"/>
    <property type="match status" value="1"/>
</dbReference>
<comment type="caution">
    <text evidence="7">The sequence shown here is derived from an EMBL/GenBank/DDBJ whole genome shotgun (WGS) entry which is preliminary data.</text>
</comment>
<evidence type="ECO:0000256" key="5">
    <source>
        <dbReference type="SAM" id="MobiDB-lite"/>
    </source>
</evidence>
<dbReference type="GO" id="GO:0006897">
    <property type="term" value="P:endocytosis"/>
    <property type="evidence" value="ECO:0007669"/>
    <property type="project" value="InterPro"/>
</dbReference>
<dbReference type="OrthoDB" id="5983572at2759"/>
<evidence type="ECO:0000256" key="1">
    <source>
        <dbReference type="ARBA" id="ARBA00004496"/>
    </source>
</evidence>